<proteinExistence type="predicted"/>
<dbReference type="EMBL" id="LSZF01000010">
    <property type="protein sequence ID" value="OWM35660.1"/>
    <property type="molecule type" value="Genomic_DNA"/>
</dbReference>
<dbReference type="Proteomes" id="UP000197692">
    <property type="component" value="Unassembled WGS sequence"/>
</dbReference>
<organism evidence="1 2">
    <name type="scientific">Corynebacterium diphtheriae bv. mitis</name>
    <dbReference type="NCBI Taxonomy" id="1806053"/>
    <lineage>
        <taxon>Bacteria</taxon>
        <taxon>Bacillati</taxon>
        <taxon>Actinomycetota</taxon>
        <taxon>Actinomycetes</taxon>
        <taxon>Mycobacteriales</taxon>
        <taxon>Corynebacteriaceae</taxon>
        <taxon>Corynebacterium</taxon>
    </lineage>
</organism>
<reference evidence="2" key="1">
    <citation type="submission" date="2016-02" db="EMBL/GenBank/DDBJ databases">
        <title>Genomic analyses of a collection of pathogenic Corynebacterium diphtheriae.</title>
        <authorList>
            <person name="Sangal V."/>
            <person name="Titov L."/>
        </authorList>
    </citation>
    <scope>NUCLEOTIDE SEQUENCE [LARGE SCALE GENOMIC DNA]</scope>
    <source>
        <strain evidence="2">1438</strain>
    </source>
</reference>
<gene>
    <name evidence="1" type="ORF">AY602_11165</name>
</gene>
<name>A0A854NIJ2_CORDP</name>
<dbReference type="AlphaFoldDB" id="A0A854NIJ2"/>
<comment type="caution">
    <text evidence="1">The sequence shown here is derived from an EMBL/GenBank/DDBJ whole genome shotgun (WGS) entry which is preliminary data.</text>
</comment>
<evidence type="ECO:0000313" key="2">
    <source>
        <dbReference type="Proteomes" id="UP000197692"/>
    </source>
</evidence>
<protein>
    <submittedName>
        <fullName evidence="1">Uncharacterized protein</fullName>
    </submittedName>
</protein>
<sequence>MITLFVKGGEEMSELDKWTKTRQKIWAEAIGDNRPEDLTPSQLLDVIERIAIATHQSFDVLERQIAAIESNLKNQ</sequence>
<accession>A0A854NIJ2</accession>
<evidence type="ECO:0000313" key="1">
    <source>
        <dbReference type="EMBL" id="OWM35660.1"/>
    </source>
</evidence>